<dbReference type="Gene3D" id="1.10.10.10">
    <property type="entry name" value="Winged helix-like DNA-binding domain superfamily/Winged helix DNA-binding domain"/>
    <property type="match status" value="1"/>
</dbReference>
<evidence type="ECO:0000313" key="2">
    <source>
        <dbReference type="EMBL" id="MPL74605.1"/>
    </source>
</evidence>
<dbReference type="AlphaFoldDB" id="A0A644U6P0"/>
<sequence>MKSKRNAVLSVISRRPGDTLTSRDIGRAVKLTASQAAYYLSRLANEGLVERIIVDKREYLCLWRYPAKSECEAAS</sequence>
<comment type="caution">
    <text evidence="2">The sequence shown here is derived from an EMBL/GenBank/DDBJ whole genome shotgun (WGS) entry which is preliminary data.</text>
</comment>
<name>A0A644U6P0_9ZZZZ</name>
<dbReference type="Pfam" id="PF12802">
    <property type="entry name" value="MarR_2"/>
    <property type="match status" value="1"/>
</dbReference>
<protein>
    <recommendedName>
        <fullName evidence="1">HTH marR-type domain-containing protein</fullName>
    </recommendedName>
</protein>
<dbReference type="InterPro" id="IPR036388">
    <property type="entry name" value="WH-like_DNA-bd_sf"/>
</dbReference>
<dbReference type="EMBL" id="VSSQ01000081">
    <property type="protein sequence ID" value="MPL74605.1"/>
    <property type="molecule type" value="Genomic_DNA"/>
</dbReference>
<dbReference type="SUPFAM" id="SSF46785">
    <property type="entry name" value="Winged helix' DNA-binding domain"/>
    <property type="match status" value="1"/>
</dbReference>
<dbReference type="InterPro" id="IPR000835">
    <property type="entry name" value="HTH_MarR-typ"/>
</dbReference>
<dbReference type="InterPro" id="IPR036390">
    <property type="entry name" value="WH_DNA-bd_sf"/>
</dbReference>
<organism evidence="2">
    <name type="scientific">bioreactor metagenome</name>
    <dbReference type="NCBI Taxonomy" id="1076179"/>
    <lineage>
        <taxon>unclassified sequences</taxon>
        <taxon>metagenomes</taxon>
        <taxon>ecological metagenomes</taxon>
    </lineage>
</organism>
<feature type="domain" description="HTH marR-type" evidence="1">
    <location>
        <begin position="8"/>
        <end position="52"/>
    </location>
</feature>
<evidence type="ECO:0000259" key="1">
    <source>
        <dbReference type="Pfam" id="PF12802"/>
    </source>
</evidence>
<reference evidence="2" key="1">
    <citation type="submission" date="2019-08" db="EMBL/GenBank/DDBJ databases">
        <authorList>
            <person name="Kucharzyk K."/>
            <person name="Murdoch R.W."/>
            <person name="Higgins S."/>
            <person name="Loffler F."/>
        </authorList>
    </citation>
    <scope>NUCLEOTIDE SEQUENCE</scope>
</reference>
<accession>A0A644U6P0</accession>
<gene>
    <name evidence="2" type="ORF">SDC9_20420</name>
</gene>
<dbReference type="GO" id="GO:0003700">
    <property type="term" value="F:DNA-binding transcription factor activity"/>
    <property type="evidence" value="ECO:0007669"/>
    <property type="project" value="InterPro"/>
</dbReference>
<proteinExistence type="predicted"/>